<feature type="transmembrane region" description="Helical" evidence="1">
    <location>
        <begin position="77"/>
        <end position="99"/>
    </location>
</feature>
<dbReference type="EMBL" id="CAFBMK010000166">
    <property type="protein sequence ID" value="CAB4931391.1"/>
    <property type="molecule type" value="Genomic_DNA"/>
</dbReference>
<name>A0A6J7IKT5_9ZZZZ</name>
<gene>
    <name evidence="2" type="ORF">UFOPK3564_02395</name>
</gene>
<feature type="transmembrane region" description="Helical" evidence="1">
    <location>
        <begin position="42"/>
        <end position="65"/>
    </location>
</feature>
<evidence type="ECO:0000256" key="1">
    <source>
        <dbReference type="SAM" id="Phobius"/>
    </source>
</evidence>
<protein>
    <submittedName>
        <fullName evidence="2">Unannotated protein</fullName>
    </submittedName>
</protein>
<organism evidence="2">
    <name type="scientific">freshwater metagenome</name>
    <dbReference type="NCBI Taxonomy" id="449393"/>
    <lineage>
        <taxon>unclassified sequences</taxon>
        <taxon>metagenomes</taxon>
        <taxon>ecological metagenomes</taxon>
    </lineage>
</organism>
<keyword evidence="1" id="KW-0472">Membrane</keyword>
<reference evidence="2" key="1">
    <citation type="submission" date="2020-05" db="EMBL/GenBank/DDBJ databases">
        <authorList>
            <person name="Chiriac C."/>
            <person name="Salcher M."/>
            <person name="Ghai R."/>
            <person name="Kavagutti S V."/>
        </authorList>
    </citation>
    <scope>NUCLEOTIDE SEQUENCE</scope>
</reference>
<keyword evidence="1" id="KW-0812">Transmembrane</keyword>
<evidence type="ECO:0000313" key="2">
    <source>
        <dbReference type="EMBL" id="CAB4931391.1"/>
    </source>
</evidence>
<dbReference type="AlphaFoldDB" id="A0A6J7IKT5"/>
<accession>A0A6J7IKT5</accession>
<proteinExistence type="predicted"/>
<keyword evidence="1" id="KW-1133">Transmembrane helix</keyword>
<sequence length="172" mass="19034">MPDRLAVLGRQRDRWHRGLADVLVRHRGVALRPRYGSLGLVAYPYFVLVELLGPVVEAVGILGLALGLATGSVNGPFAVLFLLVAYGLGLIMTVLTIALEEWTYRGYGRGRDTLVLLGWALLEPLGYRQLTVTWRLRGLWKYARGNTDWGVMTRRGFSTGDAEDPADDAPRV</sequence>